<dbReference type="EMBL" id="JBHUIJ010000004">
    <property type="protein sequence ID" value="MFD2236556.1"/>
    <property type="molecule type" value="Genomic_DNA"/>
</dbReference>
<dbReference type="NCBIfam" id="TIGR00229">
    <property type="entry name" value="sensory_box"/>
    <property type="match status" value="1"/>
</dbReference>
<dbReference type="InterPro" id="IPR011102">
    <property type="entry name" value="Sig_transdc_His_kinase_HWE"/>
</dbReference>
<dbReference type="InterPro" id="IPR000014">
    <property type="entry name" value="PAS"/>
</dbReference>
<evidence type="ECO:0000256" key="2">
    <source>
        <dbReference type="ARBA" id="ARBA00012438"/>
    </source>
</evidence>
<comment type="catalytic activity">
    <reaction evidence="1">
        <text>ATP + protein L-histidine = ADP + protein N-phospho-L-histidine.</text>
        <dbReference type="EC" id="2.7.13.3"/>
    </reaction>
</comment>
<dbReference type="SUPFAM" id="SSF55874">
    <property type="entry name" value="ATPase domain of HSP90 chaperone/DNA topoisomerase II/histidine kinase"/>
    <property type="match status" value="1"/>
</dbReference>
<evidence type="ECO:0000256" key="6">
    <source>
        <dbReference type="ARBA" id="ARBA00022643"/>
    </source>
</evidence>
<comment type="caution">
    <text evidence="14">The sequence shown here is derived from an EMBL/GenBank/DDBJ whole genome shotgun (WGS) entry which is preliminary data.</text>
</comment>
<evidence type="ECO:0000256" key="12">
    <source>
        <dbReference type="ARBA" id="ARBA00023026"/>
    </source>
</evidence>
<dbReference type="SMART" id="SM00911">
    <property type="entry name" value="HWE_HK"/>
    <property type="match status" value="1"/>
</dbReference>
<dbReference type="EC" id="2.7.13.3" evidence="2"/>
<keyword evidence="9" id="KW-0547">Nucleotide-binding</keyword>
<keyword evidence="7 14" id="KW-0808">Transferase</keyword>
<dbReference type="InterPro" id="IPR035965">
    <property type="entry name" value="PAS-like_dom_sf"/>
</dbReference>
<dbReference type="PROSITE" id="PS50113">
    <property type="entry name" value="PAC"/>
    <property type="match status" value="1"/>
</dbReference>
<keyword evidence="4" id="KW-0597">Phosphoprotein</keyword>
<dbReference type="PANTHER" id="PTHR41523:SF7">
    <property type="entry name" value="HISTIDINE KINASE"/>
    <property type="match status" value="1"/>
</dbReference>
<dbReference type="Pfam" id="PF07536">
    <property type="entry name" value="HWE_HK"/>
    <property type="match status" value="1"/>
</dbReference>
<keyword evidence="10 14" id="KW-0418">Kinase</keyword>
<dbReference type="Gene3D" id="3.30.565.10">
    <property type="entry name" value="Histidine kinase-like ATPase, C-terminal domain"/>
    <property type="match status" value="1"/>
</dbReference>
<evidence type="ECO:0000256" key="11">
    <source>
        <dbReference type="ARBA" id="ARBA00022840"/>
    </source>
</evidence>
<dbReference type="Pfam" id="PF08448">
    <property type="entry name" value="PAS_4"/>
    <property type="match status" value="2"/>
</dbReference>
<evidence type="ECO:0000256" key="7">
    <source>
        <dbReference type="ARBA" id="ARBA00022679"/>
    </source>
</evidence>
<evidence type="ECO:0000256" key="3">
    <source>
        <dbReference type="ARBA" id="ARBA00021740"/>
    </source>
</evidence>
<evidence type="ECO:0000256" key="4">
    <source>
        <dbReference type="ARBA" id="ARBA00022553"/>
    </source>
</evidence>
<keyword evidence="6" id="KW-0288">FMN</keyword>
<feature type="domain" description="PAC" evidence="13">
    <location>
        <begin position="255"/>
        <end position="308"/>
    </location>
</feature>
<keyword evidence="5" id="KW-0285">Flavoprotein</keyword>
<dbReference type="InterPro" id="IPR036890">
    <property type="entry name" value="HATPase_C_sf"/>
</dbReference>
<dbReference type="InterPro" id="IPR000700">
    <property type="entry name" value="PAS-assoc_C"/>
</dbReference>
<proteinExistence type="predicted"/>
<evidence type="ECO:0000256" key="5">
    <source>
        <dbReference type="ARBA" id="ARBA00022630"/>
    </source>
</evidence>
<dbReference type="Proteomes" id="UP001597371">
    <property type="component" value="Unassembled WGS sequence"/>
</dbReference>
<evidence type="ECO:0000256" key="8">
    <source>
        <dbReference type="ARBA" id="ARBA00022737"/>
    </source>
</evidence>
<evidence type="ECO:0000256" key="9">
    <source>
        <dbReference type="ARBA" id="ARBA00022741"/>
    </source>
</evidence>
<evidence type="ECO:0000259" key="13">
    <source>
        <dbReference type="PROSITE" id="PS50113"/>
    </source>
</evidence>
<dbReference type="SUPFAM" id="SSF55785">
    <property type="entry name" value="PYP-like sensor domain (PAS domain)"/>
    <property type="match status" value="2"/>
</dbReference>
<evidence type="ECO:0000313" key="14">
    <source>
        <dbReference type="EMBL" id="MFD2236556.1"/>
    </source>
</evidence>
<name>A0ABW5CK47_9HYPH</name>
<keyword evidence="15" id="KW-1185">Reference proteome</keyword>
<keyword evidence="12" id="KW-0843">Virulence</keyword>
<keyword evidence="11" id="KW-0067">ATP-binding</keyword>
<dbReference type="SMART" id="SM00091">
    <property type="entry name" value="PAS"/>
    <property type="match status" value="2"/>
</dbReference>
<dbReference type="PANTHER" id="PTHR41523">
    <property type="entry name" value="TWO-COMPONENT SYSTEM SENSOR PROTEIN"/>
    <property type="match status" value="1"/>
</dbReference>
<dbReference type="GO" id="GO:0004673">
    <property type="term" value="F:protein histidine kinase activity"/>
    <property type="evidence" value="ECO:0007669"/>
    <property type="project" value="UniProtKB-EC"/>
</dbReference>
<evidence type="ECO:0000256" key="10">
    <source>
        <dbReference type="ARBA" id="ARBA00022777"/>
    </source>
</evidence>
<accession>A0ABW5CK47</accession>
<protein>
    <recommendedName>
        <fullName evidence="3">Blue-light-activated histidine kinase</fullName>
        <ecNumber evidence="2">2.7.13.3</ecNumber>
    </recommendedName>
</protein>
<organism evidence="14 15">
    <name type="scientific">Aureimonas populi</name>
    <dbReference type="NCBI Taxonomy" id="1701758"/>
    <lineage>
        <taxon>Bacteria</taxon>
        <taxon>Pseudomonadati</taxon>
        <taxon>Pseudomonadota</taxon>
        <taxon>Alphaproteobacteria</taxon>
        <taxon>Hyphomicrobiales</taxon>
        <taxon>Aurantimonadaceae</taxon>
        <taxon>Aureimonas</taxon>
    </lineage>
</organism>
<evidence type="ECO:0000313" key="15">
    <source>
        <dbReference type="Proteomes" id="UP001597371"/>
    </source>
</evidence>
<dbReference type="Gene3D" id="3.30.450.20">
    <property type="entry name" value="PAS domain"/>
    <property type="match status" value="2"/>
</dbReference>
<keyword evidence="8" id="KW-0677">Repeat</keyword>
<evidence type="ECO:0000256" key="1">
    <source>
        <dbReference type="ARBA" id="ARBA00000085"/>
    </source>
</evidence>
<sequence>MDRYPGADSAGRSGTAFMAAGGLMGAQMREKDWAATPLGPPEGWPEVLKANLATMLSSPQPMFIAWGAWGTDLPFFFNDSYHPLLGAKAAGALGRPFAELWSDIWDDISPIARRALEGEGSRFDKMPLTMMRNGFPEETWWSFAYMPLREASGDVVGLLCVTSDASERVRSTAALMAERERLTQLFEKAPSFMAVLRGPDHVFELANPAYQKLIGHREVLGRSVAEALPDAAAQGYVELLDRVYRTGQAFASTGAQYAVQVTQGGPVDERYVDFVYQPIIDTDGTIAGVFVDGVDVTERKQSETHLRLMINELNHRVKNSLATVQAIASQTFRDPERFEASRLAFSARLVALAKAHDILTETSWSRADLRMVMERVVQPHHAEGDTRFRLEGPGVSLDPKTALALSMAIHELCTNAVKYGALSADGGTVDITWTIEEGRDSSRLRFRWQEKGGPAVAPPQRKGFGSRLIERSLASELDGEVLIRYEPAGVVCTIDILVPPA</sequence>
<reference evidence="15" key="1">
    <citation type="journal article" date="2019" name="Int. J. Syst. Evol. Microbiol.">
        <title>The Global Catalogue of Microorganisms (GCM) 10K type strain sequencing project: providing services to taxonomists for standard genome sequencing and annotation.</title>
        <authorList>
            <consortium name="The Broad Institute Genomics Platform"/>
            <consortium name="The Broad Institute Genome Sequencing Center for Infectious Disease"/>
            <person name="Wu L."/>
            <person name="Ma J."/>
        </authorList>
    </citation>
    <scope>NUCLEOTIDE SEQUENCE [LARGE SCALE GENOMIC DNA]</scope>
    <source>
        <strain evidence="15">ZS-35-S2</strain>
    </source>
</reference>
<dbReference type="RefSeq" id="WP_245195602.1">
    <property type="nucleotide sequence ID" value="NZ_CP072611.1"/>
</dbReference>
<dbReference type="InterPro" id="IPR013656">
    <property type="entry name" value="PAS_4"/>
</dbReference>
<gene>
    <name evidence="14" type="ORF">ACFSKQ_03635</name>
</gene>